<dbReference type="OrthoDB" id="539213at2759"/>
<organism evidence="4 5">
    <name type="scientific">Symbiodinium natans</name>
    <dbReference type="NCBI Taxonomy" id="878477"/>
    <lineage>
        <taxon>Eukaryota</taxon>
        <taxon>Sar</taxon>
        <taxon>Alveolata</taxon>
        <taxon>Dinophyceae</taxon>
        <taxon>Suessiales</taxon>
        <taxon>Symbiodiniaceae</taxon>
        <taxon>Symbiodinium</taxon>
    </lineage>
</organism>
<evidence type="ECO:0000313" key="4">
    <source>
        <dbReference type="EMBL" id="CAE7371642.1"/>
    </source>
</evidence>
<sequence>MTLGGSLAASTTAPPPAEARLQARLQAVHQFLAAGGAERCDLPRLDAAKLAAVADTLRGRPAVLRGLWRNDLWTKDRFLRKFTSHRVKTNNGHFDHLRSKEVLSMEQYLAQNASEWNVFFADMAYSVHREFWNMLGSAAEPAPLLGFDARPILSIGTQASSTRAHSHAETWQLLLGGLKAWWLAKPGSDLDKLLGADPCVALAGLEGLTGRTKKVTQLGKEPWFCVQRPGEAMYFGDRFPHATCNLAPFVLGFGAQGRSQNWASALHIAAHRNNRSGLQELIEIGGIDLDAVDEDGATALHRSVARGHRDSAALLVAAGCDLRLRDREGKNAAAMAAERGDLPLLELLAEAGTPIKQKDGGKPHAIHWAALSGHQLVLEYLLKRRASAHAQDSGGIQPVHYAALESDVQTVAFLVEHQRANISATGHAGEQPLHWAAGVGHRVIVEYLLRARADPNAADQRGTTALHFAAAQDRLEAARQLLAASASIAASAAGVQPLHAAAAKGHMRLVSLLLQAGADAKARDRQRRVPADVASNQMVVDLLRSQEHFDDL</sequence>
<dbReference type="InterPro" id="IPR002110">
    <property type="entry name" value="Ankyrin_rpt"/>
</dbReference>
<feature type="repeat" description="ANK" evidence="3">
    <location>
        <begin position="295"/>
        <end position="327"/>
    </location>
</feature>
<feature type="repeat" description="ANK" evidence="3">
    <location>
        <begin position="493"/>
        <end position="525"/>
    </location>
</feature>
<evidence type="ECO:0000256" key="2">
    <source>
        <dbReference type="ARBA" id="ARBA00023043"/>
    </source>
</evidence>
<dbReference type="Gene3D" id="1.25.40.20">
    <property type="entry name" value="Ankyrin repeat-containing domain"/>
    <property type="match status" value="2"/>
</dbReference>
<dbReference type="InterPro" id="IPR036770">
    <property type="entry name" value="Ankyrin_rpt-contain_sf"/>
</dbReference>
<reference evidence="4" key="1">
    <citation type="submission" date="2021-02" db="EMBL/GenBank/DDBJ databases">
        <authorList>
            <person name="Dougan E. K."/>
            <person name="Rhodes N."/>
            <person name="Thang M."/>
            <person name="Chan C."/>
        </authorList>
    </citation>
    <scope>NUCLEOTIDE SEQUENCE</scope>
</reference>
<dbReference type="SMART" id="SM00248">
    <property type="entry name" value="ANK"/>
    <property type="match status" value="8"/>
</dbReference>
<dbReference type="PROSITE" id="PS50297">
    <property type="entry name" value="ANK_REP_REGION"/>
    <property type="match status" value="4"/>
</dbReference>
<dbReference type="Gene3D" id="2.60.120.650">
    <property type="entry name" value="Cupin"/>
    <property type="match status" value="1"/>
</dbReference>
<accession>A0A812Q2P1</accession>
<dbReference type="PRINTS" id="PR01415">
    <property type="entry name" value="ANKYRIN"/>
</dbReference>
<proteinExistence type="predicted"/>
<dbReference type="Pfam" id="PF12796">
    <property type="entry name" value="Ank_2"/>
    <property type="match status" value="2"/>
</dbReference>
<keyword evidence="5" id="KW-1185">Reference proteome</keyword>
<dbReference type="PANTHER" id="PTHR24193:SF121">
    <property type="entry name" value="ADA2A-CONTAINING COMPLEX COMPONENT 3, ISOFORM D"/>
    <property type="match status" value="1"/>
</dbReference>
<dbReference type="SUPFAM" id="SSF51197">
    <property type="entry name" value="Clavaminate synthase-like"/>
    <property type="match status" value="1"/>
</dbReference>
<gene>
    <name evidence="4" type="primary">ANK3</name>
    <name evidence="4" type="ORF">SNAT2548_LOCUS20291</name>
</gene>
<dbReference type="Pfam" id="PF13637">
    <property type="entry name" value="Ank_4"/>
    <property type="match status" value="1"/>
</dbReference>
<dbReference type="AlphaFoldDB" id="A0A812Q2P1"/>
<dbReference type="PANTHER" id="PTHR24193">
    <property type="entry name" value="ANKYRIN REPEAT PROTEIN"/>
    <property type="match status" value="1"/>
</dbReference>
<dbReference type="GO" id="GO:0000976">
    <property type="term" value="F:transcription cis-regulatory region binding"/>
    <property type="evidence" value="ECO:0007669"/>
    <property type="project" value="TreeGrafter"/>
</dbReference>
<evidence type="ECO:0000256" key="3">
    <source>
        <dbReference type="PROSITE-ProRule" id="PRU00023"/>
    </source>
</evidence>
<evidence type="ECO:0000256" key="1">
    <source>
        <dbReference type="ARBA" id="ARBA00022737"/>
    </source>
</evidence>
<dbReference type="Proteomes" id="UP000604046">
    <property type="component" value="Unassembled WGS sequence"/>
</dbReference>
<name>A0A812Q2P1_9DINO</name>
<keyword evidence="1" id="KW-0677">Repeat</keyword>
<feature type="repeat" description="ANK" evidence="3">
    <location>
        <begin position="328"/>
        <end position="360"/>
    </location>
</feature>
<dbReference type="InterPro" id="IPR050663">
    <property type="entry name" value="Ankyrin-SOCS_Box"/>
</dbReference>
<feature type="repeat" description="ANK" evidence="3">
    <location>
        <begin position="461"/>
        <end position="493"/>
    </location>
</feature>
<protein>
    <submittedName>
        <fullName evidence="4">ANK3 protein</fullName>
    </submittedName>
</protein>
<dbReference type="GO" id="GO:0045944">
    <property type="term" value="P:positive regulation of transcription by RNA polymerase II"/>
    <property type="evidence" value="ECO:0007669"/>
    <property type="project" value="TreeGrafter"/>
</dbReference>
<comment type="caution">
    <text evidence="4">The sequence shown here is derived from an EMBL/GenBank/DDBJ whole genome shotgun (WGS) entry which is preliminary data.</text>
</comment>
<dbReference type="SUPFAM" id="SSF48403">
    <property type="entry name" value="Ankyrin repeat"/>
    <property type="match status" value="1"/>
</dbReference>
<dbReference type="GO" id="GO:0005634">
    <property type="term" value="C:nucleus"/>
    <property type="evidence" value="ECO:0007669"/>
    <property type="project" value="TreeGrafter"/>
</dbReference>
<dbReference type="PROSITE" id="PS50088">
    <property type="entry name" value="ANK_REPEAT"/>
    <property type="match status" value="5"/>
</dbReference>
<feature type="repeat" description="ANK" evidence="3">
    <location>
        <begin position="428"/>
        <end position="460"/>
    </location>
</feature>
<evidence type="ECO:0000313" key="5">
    <source>
        <dbReference type="Proteomes" id="UP000604046"/>
    </source>
</evidence>
<dbReference type="EMBL" id="CAJNDS010002205">
    <property type="protein sequence ID" value="CAE7371642.1"/>
    <property type="molecule type" value="Genomic_DNA"/>
</dbReference>
<keyword evidence="2 3" id="KW-0040">ANK repeat</keyword>